<feature type="region of interest" description="Disordered" evidence="1">
    <location>
        <begin position="419"/>
        <end position="469"/>
    </location>
</feature>
<feature type="compositionally biased region" description="Gly residues" evidence="1">
    <location>
        <begin position="1154"/>
        <end position="1163"/>
    </location>
</feature>
<sequence>MAIGIGRASLLSSASLAALMAGPIGMSARATTFSCVSSGSGQTCTIPAGNYTSAASLNASSTRTSVDNYGRFDVSTGTYAISVNTGSGSGYEFTNYGVLNLTASASANASAIYAPLSLTASGATGSNGIGTSSAPVTATIGGSLLLDDRLTTAAGGLYGVYVNTAGGAGANGVDEVFNDVDPGAGGDAGQIDLTLDGAKVEVRGGSATTSGAVVRASQKGGNGGSSVDDPSGASGGATGTLDATLKASELIGGGTGIAGLQLRQEGGAGGRGDTNNREERSNGASGGSPGQLTLDIPVTDIGSAVSTAGAQAPGIDLTSLGGTGGLGASSEGGVDIDAGNGGAGGTGGAVKLDAQGAVRVSTSGAASPGIALLSQGGAGGDGGKAASYFAGGYSGFGGDGGGTQAVALTLGSGKTGTGSGTLIETSGDSSPALSVAAAGGDGGDGGSTNASSGRAESRDGGKGGSTGKITVDVADGVTLRTAGTAAYGLLVKSAGGLGGNAKQSAGGIDFSSQGGNGGVGGNTGEIEVSSAATIETSGASARGILVQAAAGYGGKGGNATGVISAHSGDGGASGSIGKMTLGNSGAITTRGDGAQGILAQSLGGGGGAGGSSSGSFFYSAGGDGGNSPEGVESTSSNNGGEISLANTGSITTWGATSAGIMAQSIGGGGGDGGSGSGVIAGDGGEGTGGGTGGVINVDAGGSVATHGSLSHGIVAQSIGGGGGNGGNAYSTSVAVGVSVGGTAGNGGGGGLVSVDAANATIQTVGTGASGIVAQSIGDGGGTGGGAYTIVGGISASVAAAVGGAGGSGGNGGNATVTTRQTSIRTGNPDVGGIPDGAVPVVDAMGIQVQSIGGGGGSGGGASARAFAVALPSPKEVVSQKSQTIVASFALGGAAGGGGDGQLARLELGPQTQIQTAGAGSHGVEVQSIGGGGGQGGDASALAGTIGTASQFGKLQQGTLQYNLTVAIGRTGGDGGKGGEASLTAGVASAAESDKVGIATTGDYANGVLVQSIGGGGGNAGLGSTEATYASKVSSIKMGFAIGATGGDGGIGGSASADLLASSDISTSGSGAAGVLVQSIGGGGGNSTGSTVNVSGFDKQKYKINDSLSASYGISVGVGAAGGSGNKGGDVSVANQGRIATAGADAPGIVAQSIGGGGGVGGSPGSDAVASGDATIANPTLPDDEVPSAKLAADGLPGTTIPSLTADFTLSLALGGTGGTGGDAGIVTVQHGGSITTAGDYSPGIFAQSIGGGGGRGGVAVAQGKGNTVSSVIKELKVKSTVALGISGGGGVGGNGKEVNLNLDGGASISTGQSSPTAAGNGFQSFGLFGQSVGGGGGFGADGSVNPNGLLFLGAGLAGSGGGAGSGGAVTLRQSSGGSAIAVRTAGDAAHAIVLQSVGGGGGVAGAGSSLVGNTGIVPYTPTLELKLGGAGASGAGGKVLVDSPILTLGTTGKGAFGILAQSVGGGGGFAAVNGSTSTITQLGGASSSGDGGQVDVNTNASSMIVTAGAGAHGIVAQSVGGGGGIAADTSGALTLTRPSGMGASNGTGNGGAVGVNVNGAVQVSGTNAIGVFAQSIGGGGGFGGDAGGAFAGSTGNAGTGTTKSGGTVTVNQSGTVYALGSGGVGIFAQSQGPSGNGQVQIDVAGTVKGASDGSGAGVLVSAGRKNALTVQSSGYVSGNGGAAVRYVGDRSTAAGSVLDVYNYGTIDGDVLLNNTDSNAAGTVYNYSNNTLNARLVEANVVNTGTVVIGGRDTVGTTRITGNFAQSRDGTLRLDADFGAGRIDHLSVAGNAELDGRVDVRTGNLLPRRLAFLDVGGIASGTLTGISRNVFDFNVAREGNSYTLAVDATFNRPEFGLGGGDGQVAGHLQQIWNAGGGAFGPMFAALASANLGSYTGVLGALRSETINAPAAENVALTQQRLDRAMSCPVFQTGTASLREGECLWGQAGGQRFNQGRFDGAGGYNDTVYTYALGGQKRIAPNWFLGFAAAYEDSRIADATGSRVKIDGQTGSAGLSLKYEIGNWLFAAAVSGNYGSFDSTRIASFAGIGGVAFGTQNLYGLGGRLRAAYTWDLGGFYVRPFVDADLVYTNAGSYNEIGAGLFDRQVAGRSEWAVLASPTLEIGTNLALGGDYGLRAFARAGVTFSSLDAWSSKARLSAAPIGADGFTVSLPMDDIYGRVGAGLQLTSLTNGINLRAEYNGDFSSHATRHIGSLRFSIDF</sequence>
<keyword evidence="2" id="KW-0732">Signal</keyword>
<feature type="region of interest" description="Disordered" evidence="1">
    <location>
        <begin position="1154"/>
        <end position="1185"/>
    </location>
</feature>
<gene>
    <name evidence="4" type="ORF">GCM10010994_44950</name>
</gene>
<keyword evidence="5" id="KW-1185">Reference proteome</keyword>
<comment type="caution">
    <text evidence="4">The sequence shown here is derived from an EMBL/GenBank/DDBJ whole genome shotgun (WGS) entry which is preliminary data.</text>
</comment>
<dbReference type="SMART" id="SM00869">
    <property type="entry name" value="Autotransporter"/>
    <property type="match status" value="1"/>
</dbReference>
<feature type="chain" id="PRO_5037736448" evidence="2">
    <location>
        <begin position="18"/>
        <end position="2217"/>
    </location>
</feature>
<protein>
    <submittedName>
        <fullName evidence="4">Autotransporter</fullName>
    </submittedName>
</protein>
<feature type="signal peptide" evidence="2">
    <location>
        <begin position="1"/>
        <end position="17"/>
    </location>
</feature>
<reference evidence="4" key="1">
    <citation type="journal article" date="2014" name="Int. J. Syst. Evol. Microbiol.">
        <title>Complete genome sequence of Corynebacterium casei LMG S-19264T (=DSM 44701T), isolated from a smear-ripened cheese.</title>
        <authorList>
            <consortium name="US DOE Joint Genome Institute (JGI-PGF)"/>
            <person name="Walter F."/>
            <person name="Albersmeier A."/>
            <person name="Kalinowski J."/>
            <person name="Ruckert C."/>
        </authorList>
    </citation>
    <scope>NUCLEOTIDE SEQUENCE</scope>
    <source>
        <strain evidence="4">CGMCC 1.12919</strain>
    </source>
</reference>
<feature type="compositionally biased region" description="Polar residues" evidence="1">
    <location>
        <begin position="423"/>
        <end position="432"/>
    </location>
</feature>
<evidence type="ECO:0000256" key="1">
    <source>
        <dbReference type="SAM" id="MobiDB-lite"/>
    </source>
</evidence>
<dbReference type="PROSITE" id="PS51208">
    <property type="entry name" value="AUTOTRANSPORTER"/>
    <property type="match status" value="1"/>
</dbReference>
<feature type="region of interest" description="Disordered" evidence="1">
    <location>
        <begin position="204"/>
        <end position="240"/>
    </location>
</feature>
<evidence type="ECO:0000256" key="2">
    <source>
        <dbReference type="SAM" id="SignalP"/>
    </source>
</evidence>
<dbReference type="EMBL" id="BMGG01000008">
    <property type="protein sequence ID" value="GGC82011.1"/>
    <property type="molecule type" value="Genomic_DNA"/>
</dbReference>
<accession>A0A916XLS6</accession>
<evidence type="ECO:0000259" key="3">
    <source>
        <dbReference type="PROSITE" id="PS51208"/>
    </source>
</evidence>
<dbReference type="InterPro" id="IPR036709">
    <property type="entry name" value="Autotransporte_beta_dom_sf"/>
</dbReference>
<proteinExistence type="predicted"/>
<feature type="compositionally biased region" description="Low complexity" evidence="1">
    <location>
        <begin position="1164"/>
        <end position="1173"/>
    </location>
</feature>
<feature type="compositionally biased region" description="Polar residues" evidence="1">
    <location>
        <begin position="632"/>
        <end position="643"/>
    </location>
</feature>
<evidence type="ECO:0000313" key="4">
    <source>
        <dbReference type="EMBL" id="GGC82011.1"/>
    </source>
</evidence>
<dbReference type="Proteomes" id="UP000637002">
    <property type="component" value="Unassembled WGS sequence"/>
</dbReference>
<feature type="region of interest" description="Disordered" evidence="1">
    <location>
        <begin position="619"/>
        <end position="643"/>
    </location>
</feature>
<name>A0A916XLS6_9HYPH</name>
<organism evidence="4 5">
    <name type="scientific">Chelatococcus reniformis</name>
    <dbReference type="NCBI Taxonomy" id="1494448"/>
    <lineage>
        <taxon>Bacteria</taxon>
        <taxon>Pseudomonadati</taxon>
        <taxon>Pseudomonadota</taxon>
        <taxon>Alphaproteobacteria</taxon>
        <taxon>Hyphomicrobiales</taxon>
        <taxon>Chelatococcaceae</taxon>
        <taxon>Chelatococcus</taxon>
    </lineage>
</organism>
<feature type="region of interest" description="Disordered" evidence="1">
    <location>
        <begin position="261"/>
        <end position="295"/>
    </location>
</feature>
<dbReference type="SUPFAM" id="SSF103515">
    <property type="entry name" value="Autotransporter"/>
    <property type="match status" value="1"/>
</dbReference>
<feature type="domain" description="Autotransporter" evidence="3">
    <location>
        <begin position="1935"/>
        <end position="2217"/>
    </location>
</feature>
<evidence type="ECO:0000313" key="5">
    <source>
        <dbReference type="Proteomes" id="UP000637002"/>
    </source>
</evidence>
<reference evidence="4" key="2">
    <citation type="submission" date="2020-09" db="EMBL/GenBank/DDBJ databases">
        <authorList>
            <person name="Sun Q."/>
            <person name="Zhou Y."/>
        </authorList>
    </citation>
    <scope>NUCLEOTIDE SEQUENCE</scope>
    <source>
        <strain evidence="4">CGMCC 1.12919</strain>
    </source>
</reference>
<dbReference type="InterPro" id="IPR005546">
    <property type="entry name" value="Autotransporte_beta"/>
</dbReference>